<proteinExistence type="inferred from homology"/>
<feature type="binding site" evidence="3">
    <location>
        <position position="136"/>
    </location>
    <ligand>
        <name>ATP</name>
        <dbReference type="ChEBI" id="CHEBI:30616"/>
    </ligand>
</feature>
<comment type="similarity">
    <text evidence="4">Belongs to the protein kinase superfamily.</text>
</comment>
<protein>
    <recommendedName>
        <fullName evidence="5">Protein kinase domain-containing protein</fullName>
    </recommendedName>
</protein>
<dbReference type="GO" id="GO:0004674">
    <property type="term" value="F:protein serine/threonine kinase activity"/>
    <property type="evidence" value="ECO:0007669"/>
    <property type="project" value="UniProtKB-KW"/>
</dbReference>
<evidence type="ECO:0000256" key="3">
    <source>
        <dbReference type="PROSITE-ProRule" id="PRU10141"/>
    </source>
</evidence>
<dbReference type="PROSITE" id="PS00108">
    <property type="entry name" value="PROTEIN_KINASE_ST"/>
    <property type="match status" value="1"/>
</dbReference>
<evidence type="ECO:0000313" key="6">
    <source>
        <dbReference type="EMBL" id="CAE0444559.1"/>
    </source>
</evidence>
<keyword evidence="4" id="KW-0808">Transferase</keyword>
<name>A0A7S3PMV8_9STRA</name>
<dbReference type="SMART" id="SM00220">
    <property type="entry name" value="S_TKc"/>
    <property type="match status" value="1"/>
</dbReference>
<dbReference type="PROSITE" id="PS50011">
    <property type="entry name" value="PROTEIN_KINASE_DOM"/>
    <property type="match status" value="1"/>
</dbReference>
<keyword evidence="4" id="KW-0418">Kinase</keyword>
<reference evidence="6" key="1">
    <citation type="submission" date="2021-01" db="EMBL/GenBank/DDBJ databases">
        <authorList>
            <person name="Corre E."/>
            <person name="Pelletier E."/>
            <person name="Niang G."/>
            <person name="Scheremetjew M."/>
            <person name="Finn R."/>
            <person name="Kale V."/>
            <person name="Holt S."/>
            <person name="Cochrane G."/>
            <person name="Meng A."/>
            <person name="Brown T."/>
            <person name="Cohen L."/>
        </authorList>
    </citation>
    <scope>NUCLEOTIDE SEQUENCE</scope>
    <source>
        <strain evidence="6">GSBS06</strain>
    </source>
</reference>
<evidence type="ECO:0000256" key="1">
    <source>
        <dbReference type="ARBA" id="ARBA00022741"/>
    </source>
</evidence>
<dbReference type="PANTHER" id="PTHR24347">
    <property type="entry name" value="SERINE/THREONINE-PROTEIN KINASE"/>
    <property type="match status" value="1"/>
</dbReference>
<dbReference type="Gene3D" id="1.10.510.10">
    <property type="entry name" value="Transferase(Phosphotransferase) domain 1"/>
    <property type="match status" value="1"/>
</dbReference>
<keyword evidence="2 3" id="KW-0067">ATP-binding</keyword>
<dbReference type="InterPro" id="IPR017441">
    <property type="entry name" value="Protein_kinase_ATP_BS"/>
</dbReference>
<organism evidence="6">
    <name type="scientific">Aplanochytrium stocchinoi</name>
    <dbReference type="NCBI Taxonomy" id="215587"/>
    <lineage>
        <taxon>Eukaryota</taxon>
        <taxon>Sar</taxon>
        <taxon>Stramenopiles</taxon>
        <taxon>Bigyra</taxon>
        <taxon>Labyrinthulomycetes</taxon>
        <taxon>Thraustochytrida</taxon>
        <taxon>Thraustochytriidae</taxon>
        <taxon>Aplanochytrium</taxon>
    </lineage>
</organism>
<evidence type="ECO:0000256" key="2">
    <source>
        <dbReference type="ARBA" id="ARBA00022840"/>
    </source>
</evidence>
<accession>A0A7S3PMV8</accession>
<feature type="domain" description="Protein kinase" evidence="5">
    <location>
        <begin position="107"/>
        <end position="387"/>
    </location>
</feature>
<dbReference type="FunFam" id="1.10.510.10:FF:000571">
    <property type="entry name" value="Maternal embryonic leucine zipper kinase"/>
    <property type="match status" value="1"/>
</dbReference>
<dbReference type="SUPFAM" id="SSF56112">
    <property type="entry name" value="Protein kinase-like (PK-like)"/>
    <property type="match status" value="1"/>
</dbReference>
<dbReference type="GO" id="GO:0005524">
    <property type="term" value="F:ATP binding"/>
    <property type="evidence" value="ECO:0007669"/>
    <property type="project" value="UniProtKB-UniRule"/>
</dbReference>
<dbReference type="InterPro" id="IPR011009">
    <property type="entry name" value="Kinase-like_dom_sf"/>
</dbReference>
<gene>
    <name evidence="6" type="ORF">ASTO00021_LOCUS14609</name>
</gene>
<dbReference type="CDD" id="cd05117">
    <property type="entry name" value="STKc_CAMK"/>
    <property type="match status" value="1"/>
</dbReference>
<sequence length="402" mass="46027">MMLSSVRTITRNALLPNRSKITSLHTPLMQMRYLQRVKFPSSTSTMNFQKTFVDAPRAFSTVAAAAQPDHDEELDEAPPLPAIQGRSNRASYFLPFHNRKPERENRYELGREIGSGHFATVHEALDKQTGETVAIKIMNKSTCPRQLCQQELKILQEIEGEVGHSRMTPIRDVFETEENLCIVLELVRGGDFYDHVAEHGQMNEHDAAVFIRKLIYALEALHRHGIIHRDIKLENILLEDKQDKDNGFNSFKIADFGYAKHVNEEDVFRNPAGTLGYVAPEVLEKRQYGPACDVWSAGIILYTLLAGHPPFPHKDGVDMSKISLEDALSAELEAINYGRKSDTWKEHLKHEPWNKISNDAKRLLSRMLRIDPSRRATTEEILQDPWIQNATHQYQSEYLNFE</sequence>
<evidence type="ECO:0000259" key="5">
    <source>
        <dbReference type="PROSITE" id="PS50011"/>
    </source>
</evidence>
<dbReference type="Pfam" id="PF00069">
    <property type="entry name" value="Pkinase"/>
    <property type="match status" value="1"/>
</dbReference>
<dbReference type="InterPro" id="IPR008271">
    <property type="entry name" value="Ser/Thr_kinase_AS"/>
</dbReference>
<dbReference type="EMBL" id="HBIN01019150">
    <property type="protein sequence ID" value="CAE0444559.1"/>
    <property type="molecule type" value="Transcribed_RNA"/>
</dbReference>
<keyword evidence="1 3" id="KW-0547">Nucleotide-binding</keyword>
<evidence type="ECO:0000256" key="4">
    <source>
        <dbReference type="RuleBase" id="RU000304"/>
    </source>
</evidence>
<dbReference type="AlphaFoldDB" id="A0A7S3PMV8"/>
<keyword evidence="4" id="KW-0723">Serine/threonine-protein kinase</keyword>
<dbReference type="PROSITE" id="PS00107">
    <property type="entry name" value="PROTEIN_KINASE_ATP"/>
    <property type="match status" value="1"/>
</dbReference>
<dbReference type="InterPro" id="IPR000719">
    <property type="entry name" value="Prot_kinase_dom"/>
</dbReference>